<dbReference type="Gene3D" id="3.80.10.10">
    <property type="entry name" value="Ribonuclease Inhibitor"/>
    <property type="match status" value="1"/>
</dbReference>
<feature type="transmembrane region" description="Helical" evidence="2">
    <location>
        <begin position="1189"/>
        <end position="1207"/>
    </location>
</feature>
<accession>A0A8S0WSH0</accession>
<evidence type="ECO:0000256" key="2">
    <source>
        <dbReference type="SAM" id="Phobius"/>
    </source>
</evidence>
<dbReference type="InterPro" id="IPR032675">
    <property type="entry name" value="LRR_dom_sf"/>
</dbReference>
<proteinExistence type="predicted"/>
<gene>
    <name evidence="3" type="ORF">AAE3_LOCUS6694</name>
</gene>
<comment type="caution">
    <text evidence="3">The sequence shown here is derived from an EMBL/GenBank/DDBJ whole genome shotgun (WGS) entry which is preliminary data.</text>
</comment>
<protein>
    <submittedName>
        <fullName evidence="3">Uncharacterized protein</fullName>
    </submittedName>
</protein>
<keyword evidence="2" id="KW-1133">Transmembrane helix</keyword>
<sequence>MLTHNLLSSSSSTIMKGFLTPIPTPHALSTGLNTPNAPGSSHYFALSHRQNDTQNSLYPQILDSQDLLDAKLASLESPCSGSPIDAMPNEILSLILEKGYFNSAKGLPDSSFRTLASHISHRFRDLTFHTPSLWSVIHLSPSNIFEEVEILPVHLERSKDHLLDIQLSCFWAADLTESVMDLLVPHSQRWRQLAITTMNDYIFSFIENIPAHRLQYLTISHYANSRHVALPSSIFNNDLPGLEYLCLRNVDIDNIKFSLRNLHTLEIRGYGIWPSFEKLDDMLSGSITLRHFILHVKPADILQQMQGGQPASPLLLPELDTMEVYTSEWLTEDQAALIRLFACPKLQSLVIRESVSSPTETAHTIMSYNALGSDSNNSNGLPPSPSPSLSVRAANFAFACLAVPAPSNITTLELWKVVWPKLPQLRHAFGALNGLTRLVISELNARGALLSIMDAELLEEIEARVGEVQWSVTLPSLQSLVLAIDRPYFYNKPWEKECLGPFLRLFSFPTIASLHIQGLTLPQWRLVVQTFGGARAEEYPKLTTLALSDMTDIVPTDPQDGAYVNLAGAFPHLQHLRLTRVGSNGFVWHLLPKHSSHKDQWPDLRTLSISGDTNASRPLLHRVIGARQALGCPLEKLFLDTHFFSNGDSMYWIRDRVEVSRIQVEDTTSEASRAPAFPQTLIHQSPFLVPFSSFLCHSATFVYKRMSTSDSDLRFDPGAPARKKRMSFCRCLLWTVFLTLAFGVGWMFWKFVLAFLDTGRAPHWQYYYKGDEKSANMGDVVRPLIDGNQSFDIMATVWLRSDDSTSEPNSKDSSLIENLVFSDIIFRGLRHRDRNVRTSVQYQVPTKIFEQTNLSNYDLRASFILLPTTSSLLDHALNYSTWVPTIFTVPPVRKYEPPTSRSLKDEIIDSFALTVPLLDFHHVNSACSSSLLIGDDAGSGGTIAASSHSNDAEEDDDDAEPMPQTKAQEETRKNDPAGVFRTTKHRPILESHPYVITKTSLRMIDMTKLYDRRAYNAFHQTLKLTACAINPNATSSSKLSWESCARTFSTHGNMETRIKLKVPKEPSGNAVQWAYAPYMSISPAWGPKYLVPAPVNRENCSRKAVSDGAIGASNNTTFRDSLDITWRISFSGESSGRAMITDALAQGFAGANINMTASELELNNTQFWIEHVQGLAGHKSEADAHPRRFFVMDVVLMATIGLITSMLEARYWYSLTSTVGISWPGTTLQMVSYILTPFYFAVLEPDMGSFTLLWTFSTELIIPFFMTKSLLRLEFGWWRGGYLPTLTFMAPTHGEKMNQRMNSREHWNFALAAFLATCGVYHFFQPNRRAILRASSNRFVAERPYSYAGAILSSTTNAAWLIGIGTQLWFNRRMQVFAGQYKAVAVLNFIASQLTLLLASPRVGAGDFGHNGFTGHDFLHWVISGVSLYQAIKYPTVQKED</sequence>
<dbReference type="OrthoDB" id="2548253at2759"/>
<keyword evidence="4" id="KW-1185">Reference proteome</keyword>
<dbReference type="Proteomes" id="UP000467700">
    <property type="component" value="Unassembled WGS sequence"/>
</dbReference>
<dbReference type="PANTHER" id="PTHR47186:SF3">
    <property type="entry name" value="OS09G0267800 PROTEIN"/>
    <property type="match status" value="1"/>
</dbReference>
<feature type="transmembrane region" description="Helical" evidence="2">
    <location>
        <begin position="1252"/>
        <end position="1271"/>
    </location>
</feature>
<dbReference type="PANTHER" id="PTHR47186">
    <property type="entry name" value="LEUCINE-RICH REPEAT-CONTAINING PROTEIN 57"/>
    <property type="match status" value="1"/>
</dbReference>
<evidence type="ECO:0000256" key="1">
    <source>
        <dbReference type="SAM" id="MobiDB-lite"/>
    </source>
</evidence>
<feature type="transmembrane region" description="Helical" evidence="2">
    <location>
        <begin position="1344"/>
        <end position="1364"/>
    </location>
</feature>
<evidence type="ECO:0000313" key="4">
    <source>
        <dbReference type="Proteomes" id="UP000467700"/>
    </source>
</evidence>
<evidence type="ECO:0000313" key="3">
    <source>
        <dbReference type="EMBL" id="CAA7264536.1"/>
    </source>
</evidence>
<reference evidence="3 4" key="1">
    <citation type="submission" date="2020-01" db="EMBL/GenBank/DDBJ databases">
        <authorList>
            <person name="Gupta K D."/>
        </authorList>
    </citation>
    <scope>NUCLEOTIDE SEQUENCE [LARGE SCALE GENOMIC DNA]</scope>
</reference>
<feature type="transmembrane region" description="Helical" evidence="2">
    <location>
        <begin position="727"/>
        <end position="749"/>
    </location>
</feature>
<keyword evidence="2" id="KW-0812">Transmembrane</keyword>
<feature type="transmembrane region" description="Helical" evidence="2">
    <location>
        <begin position="1306"/>
        <end position="1324"/>
    </location>
</feature>
<feature type="region of interest" description="Disordered" evidence="1">
    <location>
        <begin position="942"/>
        <end position="979"/>
    </location>
</feature>
<dbReference type="EMBL" id="CACVBS010000045">
    <property type="protein sequence ID" value="CAA7264536.1"/>
    <property type="molecule type" value="Genomic_DNA"/>
</dbReference>
<keyword evidence="2" id="KW-0472">Membrane</keyword>
<dbReference type="SUPFAM" id="SSF52047">
    <property type="entry name" value="RNI-like"/>
    <property type="match status" value="1"/>
</dbReference>
<name>A0A8S0WSH0_CYCAE</name>
<feature type="transmembrane region" description="Helical" evidence="2">
    <location>
        <begin position="1219"/>
        <end position="1240"/>
    </location>
</feature>
<organism evidence="3 4">
    <name type="scientific">Cyclocybe aegerita</name>
    <name type="common">Black poplar mushroom</name>
    <name type="synonym">Agrocybe aegerita</name>
    <dbReference type="NCBI Taxonomy" id="1973307"/>
    <lineage>
        <taxon>Eukaryota</taxon>
        <taxon>Fungi</taxon>
        <taxon>Dikarya</taxon>
        <taxon>Basidiomycota</taxon>
        <taxon>Agaricomycotina</taxon>
        <taxon>Agaricomycetes</taxon>
        <taxon>Agaricomycetidae</taxon>
        <taxon>Agaricales</taxon>
        <taxon>Agaricineae</taxon>
        <taxon>Bolbitiaceae</taxon>
        <taxon>Cyclocybe</taxon>
    </lineage>
</organism>